<feature type="binding site" evidence="8">
    <location>
        <begin position="101"/>
        <end position="104"/>
    </location>
    <ligand>
        <name>substrate</name>
    </ligand>
</feature>
<dbReference type="Gene3D" id="3.90.650.10">
    <property type="entry name" value="PurM-like C-terminal domain"/>
    <property type="match status" value="2"/>
</dbReference>
<dbReference type="PANTHER" id="PTHR43555">
    <property type="entry name" value="PHOSPHORIBOSYLFORMYLGLYCINAMIDINE SYNTHASE SUBUNIT PURL"/>
    <property type="match status" value="1"/>
</dbReference>
<dbReference type="NCBIfam" id="TIGR01736">
    <property type="entry name" value="FGAM_synth_II"/>
    <property type="match status" value="1"/>
</dbReference>
<dbReference type="CDD" id="cd02203">
    <property type="entry name" value="PurL_repeat1"/>
    <property type="match status" value="1"/>
</dbReference>
<keyword evidence="4 8" id="KW-0547">Nucleotide-binding</keyword>
<feature type="domain" description="PurM-like N-terminal" evidence="10">
    <location>
        <begin position="447"/>
        <end position="575"/>
    </location>
</feature>
<dbReference type="PANTHER" id="PTHR43555:SF1">
    <property type="entry name" value="PHOSPHORIBOSYLFORMYLGLYCINAMIDINE SYNTHASE SUBUNIT PURL"/>
    <property type="match status" value="1"/>
</dbReference>
<keyword evidence="2 8" id="KW-0436">Ligase</keyword>
<evidence type="ECO:0000256" key="8">
    <source>
        <dbReference type="HAMAP-Rule" id="MF_00420"/>
    </source>
</evidence>
<dbReference type="EC" id="6.3.5.3" evidence="8"/>
<evidence type="ECO:0000259" key="11">
    <source>
        <dbReference type="Pfam" id="PF02769"/>
    </source>
</evidence>
<feature type="domain" description="PurM-like C-terminal" evidence="11">
    <location>
        <begin position="208"/>
        <end position="365"/>
    </location>
</feature>
<evidence type="ECO:0000256" key="2">
    <source>
        <dbReference type="ARBA" id="ARBA00022598"/>
    </source>
</evidence>
<feature type="binding site" evidence="8">
    <location>
        <position position="59"/>
    </location>
    <ligand>
        <name>ATP</name>
        <dbReference type="ChEBI" id="CHEBI:30616"/>
    </ligand>
</feature>
<proteinExistence type="inferred from homology"/>
<comment type="function">
    <text evidence="8">Part of the phosphoribosylformylglycinamidine synthase complex involved in the purines biosynthetic pathway. Catalyzes the ATP-dependent conversion of formylglycinamide ribonucleotide (FGAR) and glutamine to yield formylglycinamidine ribonucleotide (FGAM) and glutamate. The FGAM synthase complex is composed of three subunits. PurQ produces an ammonia molecule by converting glutamine to glutamate. PurL transfers the ammonia molecule to FGAR to form FGAM in an ATP-dependent manner. PurS interacts with PurQ and PurL and is thought to assist in the transfer of the ammonia molecule from PurQ to PurL.</text>
</comment>
<evidence type="ECO:0000256" key="3">
    <source>
        <dbReference type="ARBA" id="ARBA00022723"/>
    </source>
</evidence>
<dbReference type="InterPro" id="IPR010918">
    <property type="entry name" value="PurM-like_C_dom"/>
</dbReference>
<dbReference type="InterPro" id="IPR041609">
    <property type="entry name" value="PurL_linker"/>
</dbReference>
<feature type="binding site" evidence="8">
    <location>
        <position position="100"/>
    </location>
    <ligand>
        <name>Mg(2+)</name>
        <dbReference type="ChEBI" id="CHEBI:18420"/>
        <label>1</label>
    </ligand>
</feature>
<dbReference type="InterPro" id="IPR010074">
    <property type="entry name" value="PRibForGlyAmidine_synth_PurL"/>
</dbReference>
<feature type="active site" evidence="8">
    <location>
        <position position="56"/>
    </location>
</feature>
<dbReference type="EMBL" id="CP036402">
    <property type="protein sequence ID" value="QBI20181.1"/>
    <property type="molecule type" value="Genomic_DNA"/>
</dbReference>
<evidence type="ECO:0000259" key="12">
    <source>
        <dbReference type="Pfam" id="PF18072"/>
    </source>
</evidence>
<keyword evidence="7 8" id="KW-0460">Magnesium</keyword>
<comment type="subunit">
    <text evidence="8">Monomer. Part of the FGAM synthase complex composed of 1 PurL, 1 PurQ and 2 PurS subunits.</text>
</comment>
<comment type="caution">
    <text evidence="8">Lacks conserved residue(s) required for the propagation of feature annotation.</text>
</comment>
<evidence type="ECO:0000256" key="1">
    <source>
        <dbReference type="ARBA" id="ARBA00022490"/>
    </source>
</evidence>
<dbReference type="HAMAP" id="MF_00420">
    <property type="entry name" value="PurL_2"/>
    <property type="match status" value="1"/>
</dbReference>
<keyword evidence="1 8" id="KW-0963">Cytoplasm</keyword>
<feature type="active site" description="Proton acceptor" evidence="8">
    <location>
        <position position="102"/>
    </location>
</feature>
<dbReference type="CDD" id="cd02204">
    <property type="entry name" value="PurL_repeat2"/>
    <property type="match status" value="1"/>
</dbReference>
<comment type="subcellular location">
    <subcellularLocation>
        <location evidence="8">Cytoplasm</location>
    </subcellularLocation>
</comment>
<evidence type="ECO:0000256" key="6">
    <source>
        <dbReference type="ARBA" id="ARBA00022840"/>
    </source>
</evidence>
<keyword evidence="3 8" id="KW-0479">Metal-binding</keyword>
<dbReference type="SUPFAM" id="SSF56042">
    <property type="entry name" value="PurM C-terminal domain-like"/>
    <property type="match status" value="2"/>
</dbReference>
<evidence type="ECO:0000259" key="10">
    <source>
        <dbReference type="Pfam" id="PF00586"/>
    </source>
</evidence>
<dbReference type="FunFam" id="3.30.1330.10:FF:000004">
    <property type="entry name" value="Phosphoribosylformylglycinamidine synthase subunit PurL"/>
    <property type="match status" value="1"/>
</dbReference>
<dbReference type="PIRSF" id="PIRSF001587">
    <property type="entry name" value="FGAM_synthase_II"/>
    <property type="match status" value="1"/>
</dbReference>
<feature type="binding site" evidence="8">
    <location>
        <position position="98"/>
    </location>
    <ligand>
        <name>ATP</name>
        <dbReference type="ChEBI" id="CHEBI:30616"/>
    </ligand>
</feature>
<feature type="binding site" evidence="8">
    <location>
        <position position="123"/>
    </location>
    <ligand>
        <name>substrate</name>
    </ligand>
</feature>
<keyword evidence="14" id="KW-1185">Reference proteome</keyword>
<feature type="binding site" evidence="8">
    <location>
        <position position="250"/>
    </location>
    <ligand>
        <name>substrate</name>
    </ligand>
</feature>
<comment type="pathway">
    <text evidence="8">Purine metabolism; IMP biosynthesis via de novo pathway; 5-amino-1-(5-phospho-D-ribosyl)imidazole from N(2)-formyl-N(1)-(5-phospho-D-ribosyl)glycinamide: step 1/2.</text>
</comment>
<accession>A0A411YGA7</accession>
<comment type="similarity">
    <text evidence="8">Belongs to the FGAMS family.</text>
</comment>
<feature type="domain" description="PurM-like N-terminal" evidence="10">
    <location>
        <begin position="81"/>
        <end position="196"/>
    </location>
</feature>
<dbReference type="Gene3D" id="3.30.1330.10">
    <property type="entry name" value="PurM-like, N-terminal domain"/>
    <property type="match status" value="2"/>
</dbReference>
<dbReference type="RefSeq" id="WP_131155178.1">
    <property type="nucleotide sequence ID" value="NZ_CP036402.1"/>
</dbReference>
<name>A0A411YGA7_9ACTN</name>
<evidence type="ECO:0000313" key="14">
    <source>
        <dbReference type="Proteomes" id="UP000291469"/>
    </source>
</evidence>
<dbReference type="GO" id="GO:0005737">
    <property type="term" value="C:cytoplasm"/>
    <property type="evidence" value="ECO:0007669"/>
    <property type="project" value="UniProtKB-SubCell"/>
</dbReference>
<dbReference type="UniPathway" id="UPA00074">
    <property type="reaction ID" value="UER00128"/>
</dbReference>
<feature type="compositionally biased region" description="Low complexity" evidence="9">
    <location>
        <begin position="1"/>
        <end position="17"/>
    </location>
</feature>
<dbReference type="GO" id="GO:0005524">
    <property type="term" value="F:ATP binding"/>
    <property type="evidence" value="ECO:0007669"/>
    <property type="project" value="UniProtKB-UniRule"/>
</dbReference>
<feature type="domain" description="PurM-like C-terminal" evidence="11">
    <location>
        <begin position="589"/>
        <end position="743"/>
    </location>
</feature>
<feature type="binding site" evidence="8">
    <location>
        <position position="552"/>
    </location>
    <ligand>
        <name>Mg(2+)</name>
        <dbReference type="ChEBI" id="CHEBI:18420"/>
        <label>1</label>
    </ligand>
</feature>
<dbReference type="AlphaFoldDB" id="A0A411YGA7"/>
<sequence>MTSPAPTGTPASAPDPDGLAGELGLTEDELTAIRRTLGRDPSSAELGAYSVMWSEHCSYKSSRIHLRRLPAQGPRVLVGPGENAGVVSVAEGLAAAFKIESHNHPSFVEPYQGAATGVGGIIRDVLTMGARPIALLDALRFGDPDDPVARRVADGVVRGVGGYGNSIGVPTVGGETDFDPAYATNPLVNVLCVGAVPADRVQLARAERPGHVAVLVGQRTGRDGIGGASVLASAGFGASDADEAKRPNVQVGDPFAGKLLIECCLELVDAELLSGIQDMGAAGIVCSAAEMAAAAELGIHLDLDRVPLREPSMQAWEILCSESQERMLALVDPDRLGSVLDVCARWGVAATPIGEITTGDRLVATHEGEIVMDAPAVSLADDGPVYERPVGTWAHPAGQDDARADLLGIDLDDAAWTVLTAPDVAPCDWITEQYDAIVGAATVLGPGADAAVLRLPTERLDGDPAGRSTCAVAVAVDGHPRRCALDPGRGARLVLAEAARNVACVGAEPVGATNNLNFGAPERADVMGAFSATVDGLAAAADALGTPITGGNVSFYNQTGDRPIHPTPVVGVLGVLDDVAEAVGPWARRAGDTVVLLAAPEPADREEAAAAALAGSAVQWHVAGRIAGRPPEVDLAAEAALHRVLRTANEADELTGAHDVADGGLLVALVEALRGTGLGADIAPVGDGDRTDVVDPLAWLLGELPTRVLAITERPTALAQRAAAEGIAARALGTVTATPRLAIGDWLALDLAEVEAAQRAVLPRALDPDGPSTGDEQAGAPARG</sequence>
<keyword evidence="6 8" id="KW-0067">ATP-binding</keyword>
<evidence type="ECO:0000256" key="7">
    <source>
        <dbReference type="ARBA" id="ARBA00022842"/>
    </source>
</evidence>
<dbReference type="GO" id="GO:0000287">
    <property type="term" value="F:magnesium ion binding"/>
    <property type="evidence" value="ECO:0007669"/>
    <property type="project" value="UniProtKB-UniRule"/>
</dbReference>
<feature type="region of interest" description="Disordered" evidence="9">
    <location>
        <begin position="1"/>
        <end position="20"/>
    </location>
</feature>
<dbReference type="Pfam" id="PF00586">
    <property type="entry name" value="AIRS"/>
    <property type="match status" value="2"/>
</dbReference>
<protein>
    <recommendedName>
        <fullName evidence="8">Phosphoribosylformylglycinamidine synthase subunit PurL</fullName>
        <shortName evidence="8">FGAM synthase</shortName>
        <ecNumber evidence="8">6.3.5.3</ecNumber>
    </recommendedName>
    <alternativeName>
        <fullName evidence="8">Formylglycinamide ribonucleotide amidotransferase subunit II</fullName>
        <shortName evidence="8">FGAR amidotransferase II</shortName>
        <shortName evidence="8">FGAR-AT II</shortName>
    </alternativeName>
    <alternativeName>
        <fullName evidence="8">Glutamine amidotransferase PurL</fullName>
    </alternativeName>
    <alternativeName>
        <fullName evidence="8">Phosphoribosylformylglycinamidine synthase subunit II</fullName>
    </alternativeName>
</protein>
<dbReference type="Proteomes" id="UP000291469">
    <property type="component" value="Chromosome"/>
</dbReference>
<dbReference type="GO" id="GO:0006189">
    <property type="term" value="P:'de novo' IMP biosynthetic process"/>
    <property type="evidence" value="ECO:0007669"/>
    <property type="project" value="UniProtKB-UniRule"/>
</dbReference>
<dbReference type="KEGG" id="erz:ER308_11810"/>
<reference evidence="13 14" key="1">
    <citation type="submission" date="2019-01" db="EMBL/GenBank/DDBJ databases">
        <title>Egibacter rhizosphaerae EGI 80759T.</title>
        <authorList>
            <person name="Chen D.-D."/>
            <person name="Tian Y."/>
            <person name="Jiao J.-Y."/>
            <person name="Zhang X.-T."/>
            <person name="Zhang Y.-G."/>
            <person name="Zhang Y."/>
            <person name="Xiao M."/>
            <person name="Shu W.-S."/>
            <person name="Li W.-J."/>
        </authorList>
    </citation>
    <scope>NUCLEOTIDE SEQUENCE [LARGE SCALE GENOMIC DNA]</scope>
    <source>
        <strain evidence="13 14">EGI 80759</strain>
    </source>
</reference>
<comment type="catalytic activity">
    <reaction evidence="8">
        <text>N(2)-formyl-N(1)-(5-phospho-beta-D-ribosyl)glycinamide + L-glutamine + ATP + H2O = 2-formamido-N(1)-(5-O-phospho-beta-D-ribosyl)acetamidine + L-glutamate + ADP + phosphate + H(+)</text>
        <dbReference type="Rhea" id="RHEA:17129"/>
        <dbReference type="ChEBI" id="CHEBI:15377"/>
        <dbReference type="ChEBI" id="CHEBI:15378"/>
        <dbReference type="ChEBI" id="CHEBI:29985"/>
        <dbReference type="ChEBI" id="CHEBI:30616"/>
        <dbReference type="ChEBI" id="CHEBI:43474"/>
        <dbReference type="ChEBI" id="CHEBI:58359"/>
        <dbReference type="ChEBI" id="CHEBI:147286"/>
        <dbReference type="ChEBI" id="CHEBI:147287"/>
        <dbReference type="ChEBI" id="CHEBI:456216"/>
        <dbReference type="EC" id="6.3.5.3"/>
    </reaction>
</comment>
<dbReference type="Pfam" id="PF02769">
    <property type="entry name" value="AIRS_C"/>
    <property type="match status" value="2"/>
</dbReference>
<feature type="binding site" evidence="8">
    <location>
        <position position="554"/>
    </location>
    <ligand>
        <name>substrate</name>
    </ligand>
</feature>
<dbReference type="GO" id="GO:0004642">
    <property type="term" value="F:phosphoribosylformylglycinamidine synthase activity"/>
    <property type="evidence" value="ECO:0007669"/>
    <property type="project" value="UniProtKB-UniRule"/>
</dbReference>
<feature type="binding site" evidence="8">
    <location>
        <position position="514"/>
    </location>
    <ligand>
        <name>ATP</name>
        <dbReference type="ChEBI" id="CHEBI:30616"/>
    </ligand>
</feature>
<dbReference type="InterPro" id="IPR036676">
    <property type="entry name" value="PurM-like_C_sf"/>
</dbReference>
<gene>
    <name evidence="8 13" type="primary">purL</name>
    <name evidence="13" type="ORF">ER308_11810</name>
</gene>
<feature type="binding site" evidence="8">
    <location>
        <position position="124"/>
    </location>
    <ligand>
        <name>Mg(2+)</name>
        <dbReference type="ChEBI" id="CHEBI:18420"/>
        <label>2</label>
    </ligand>
</feature>
<feature type="binding site" evidence="8">
    <location>
        <position position="278"/>
    </location>
    <ligand>
        <name>Mg(2+)</name>
        <dbReference type="ChEBI" id="CHEBI:18420"/>
        <label>2</label>
    </ligand>
</feature>
<keyword evidence="5 8" id="KW-0658">Purine biosynthesis</keyword>
<feature type="domain" description="Phosphoribosylformylglycinamidine synthase linker" evidence="12">
    <location>
        <begin position="21"/>
        <end position="60"/>
    </location>
</feature>
<feature type="binding site" evidence="8">
    <location>
        <begin position="322"/>
        <end position="324"/>
    </location>
    <ligand>
        <name>substrate</name>
    </ligand>
</feature>
<evidence type="ECO:0000256" key="9">
    <source>
        <dbReference type="SAM" id="MobiDB-lite"/>
    </source>
</evidence>
<feature type="region of interest" description="Disordered" evidence="9">
    <location>
        <begin position="763"/>
        <end position="784"/>
    </location>
</feature>
<dbReference type="SUPFAM" id="SSF55326">
    <property type="entry name" value="PurM N-terminal domain-like"/>
    <property type="match status" value="2"/>
</dbReference>
<dbReference type="InterPro" id="IPR016188">
    <property type="entry name" value="PurM-like_N"/>
</dbReference>
<evidence type="ECO:0000256" key="4">
    <source>
        <dbReference type="ARBA" id="ARBA00022741"/>
    </source>
</evidence>
<dbReference type="NCBIfam" id="NF002290">
    <property type="entry name" value="PRK01213.1"/>
    <property type="match status" value="1"/>
</dbReference>
<evidence type="ECO:0000313" key="13">
    <source>
        <dbReference type="EMBL" id="QBI20181.1"/>
    </source>
</evidence>
<feature type="binding site" evidence="8">
    <location>
        <position position="551"/>
    </location>
    <ligand>
        <name>ATP</name>
        <dbReference type="ChEBI" id="CHEBI:30616"/>
    </ligand>
</feature>
<dbReference type="Pfam" id="PF18072">
    <property type="entry name" value="FGAR-AT_linker"/>
    <property type="match status" value="1"/>
</dbReference>
<dbReference type="InterPro" id="IPR036921">
    <property type="entry name" value="PurM-like_N_sf"/>
</dbReference>
<dbReference type="OrthoDB" id="9804441at2"/>
<evidence type="ECO:0000256" key="5">
    <source>
        <dbReference type="ARBA" id="ARBA00022755"/>
    </source>
</evidence>
<organism evidence="13 14">
    <name type="scientific">Egibacter rhizosphaerae</name>
    <dbReference type="NCBI Taxonomy" id="1670831"/>
    <lineage>
        <taxon>Bacteria</taxon>
        <taxon>Bacillati</taxon>
        <taxon>Actinomycetota</taxon>
        <taxon>Nitriliruptoria</taxon>
        <taxon>Egibacterales</taxon>
        <taxon>Egibacteraceae</taxon>
        <taxon>Egibacter</taxon>
    </lineage>
</organism>